<dbReference type="InParanoid" id="A0A165TUN3"/>
<dbReference type="Pfam" id="PF00651">
    <property type="entry name" value="BTB"/>
    <property type="match status" value="1"/>
</dbReference>
<dbReference type="OrthoDB" id="2367075at2759"/>
<gene>
    <name evidence="2" type="ORF">NEOLEDRAFT_1034811</name>
</gene>
<accession>A0A165TUN3</accession>
<feature type="domain" description="BTB" evidence="1">
    <location>
        <begin position="18"/>
        <end position="85"/>
    </location>
</feature>
<evidence type="ECO:0000313" key="3">
    <source>
        <dbReference type="Proteomes" id="UP000076761"/>
    </source>
</evidence>
<dbReference type="Gene3D" id="3.30.710.10">
    <property type="entry name" value="Potassium Channel Kv1.1, Chain A"/>
    <property type="match status" value="1"/>
</dbReference>
<feature type="non-terminal residue" evidence="2">
    <location>
        <position position="1"/>
    </location>
</feature>
<dbReference type="AlphaFoldDB" id="A0A165TUN3"/>
<dbReference type="InterPro" id="IPR011333">
    <property type="entry name" value="SKP1/BTB/POZ_sf"/>
</dbReference>
<reference evidence="2 3" key="1">
    <citation type="journal article" date="2016" name="Mol. Biol. Evol.">
        <title>Comparative Genomics of Early-Diverging Mushroom-Forming Fungi Provides Insights into the Origins of Lignocellulose Decay Capabilities.</title>
        <authorList>
            <person name="Nagy L.G."/>
            <person name="Riley R."/>
            <person name="Tritt A."/>
            <person name="Adam C."/>
            <person name="Daum C."/>
            <person name="Floudas D."/>
            <person name="Sun H."/>
            <person name="Yadav J.S."/>
            <person name="Pangilinan J."/>
            <person name="Larsson K.H."/>
            <person name="Matsuura K."/>
            <person name="Barry K."/>
            <person name="Labutti K."/>
            <person name="Kuo R."/>
            <person name="Ohm R.A."/>
            <person name="Bhattacharya S.S."/>
            <person name="Shirouzu T."/>
            <person name="Yoshinaga Y."/>
            <person name="Martin F.M."/>
            <person name="Grigoriev I.V."/>
            <person name="Hibbett D.S."/>
        </authorList>
    </citation>
    <scope>NUCLEOTIDE SEQUENCE [LARGE SCALE GENOMIC DNA]</scope>
    <source>
        <strain evidence="2 3">HHB14362 ss-1</strain>
    </source>
</reference>
<dbReference type="InterPro" id="IPR000210">
    <property type="entry name" value="BTB/POZ_dom"/>
</dbReference>
<dbReference type="PROSITE" id="PS50097">
    <property type="entry name" value="BTB"/>
    <property type="match status" value="1"/>
</dbReference>
<sequence>PVLDPAGKKHECYYFEDDRVTFRVEGVLFRVHRFFFERDSAWFRERILDNKQPHDGVIELSQCTGVIDFERFLSILYPASFNEHTAKTLDEWTSILALSTQWGFDTIRLLAIRELFPLATAVDKIVLAHKYDVKEWLLDAYKEVCLRKDSLSVEEAKRIGAEDTARVAIVREKLYR</sequence>
<keyword evidence="3" id="KW-1185">Reference proteome</keyword>
<organism evidence="2 3">
    <name type="scientific">Neolentinus lepideus HHB14362 ss-1</name>
    <dbReference type="NCBI Taxonomy" id="1314782"/>
    <lineage>
        <taxon>Eukaryota</taxon>
        <taxon>Fungi</taxon>
        <taxon>Dikarya</taxon>
        <taxon>Basidiomycota</taxon>
        <taxon>Agaricomycotina</taxon>
        <taxon>Agaricomycetes</taxon>
        <taxon>Gloeophyllales</taxon>
        <taxon>Gloeophyllaceae</taxon>
        <taxon>Neolentinus</taxon>
    </lineage>
</organism>
<dbReference type="Proteomes" id="UP000076761">
    <property type="component" value="Unassembled WGS sequence"/>
</dbReference>
<dbReference type="EMBL" id="KV425563">
    <property type="protein sequence ID" value="KZT27205.1"/>
    <property type="molecule type" value="Genomic_DNA"/>
</dbReference>
<evidence type="ECO:0000313" key="2">
    <source>
        <dbReference type="EMBL" id="KZT27205.1"/>
    </source>
</evidence>
<name>A0A165TUN3_9AGAM</name>
<dbReference type="STRING" id="1314782.A0A165TUN3"/>
<feature type="non-terminal residue" evidence="2">
    <location>
        <position position="176"/>
    </location>
</feature>
<dbReference type="SUPFAM" id="SSF54695">
    <property type="entry name" value="POZ domain"/>
    <property type="match status" value="1"/>
</dbReference>
<evidence type="ECO:0000259" key="1">
    <source>
        <dbReference type="PROSITE" id="PS50097"/>
    </source>
</evidence>
<protein>
    <recommendedName>
        <fullName evidence="1">BTB domain-containing protein</fullName>
    </recommendedName>
</protein>
<proteinExistence type="predicted"/>